<name>A0A1H8MNN2_9EURY</name>
<evidence type="ECO:0008006" key="3">
    <source>
        <dbReference type="Google" id="ProtNLM"/>
    </source>
</evidence>
<keyword evidence="2" id="KW-1185">Reference proteome</keyword>
<dbReference type="Gene3D" id="2.30.30.110">
    <property type="match status" value="1"/>
</dbReference>
<evidence type="ECO:0000313" key="2">
    <source>
        <dbReference type="Proteomes" id="UP000198775"/>
    </source>
</evidence>
<dbReference type="EMBL" id="FOCX01000009">
    <property type="protein sequence ID" value="SEO18746.1"/>
    <property type="molecule type" value="Genomic_DNA"/>
</dbReference>
<evidence type="ECO:0000313" key="1">
    <source>
        <dbReference type="EMBL" id="SEO18746.1"/>
    </source>
</evidence>
<dbReference type="Proteomes" id="UP000198775">
    <property type="component" value="Unassembled WGS sequence"/>
</dbReference>
<dbReference type="AlphaFoldDB" id="A0A1H8MNN2"/>
<dbReference type="OrthoDB" id="315488at2157"/>
<organism evidence="1 2">
    <name type="scientific">Halorientalis persicus</name>
    <dbReference type="NCBI Taxonomy" id="1367881"/>
    <lineage>
        <taxon>Archaea</taxon>
        <taxon>Methanobacteriati</taxon>
        <taxon>Methanobacteriota</taxon>
        <taxon>Stenosarchaea group</taxon>
        <taxon>Halobacteria</taxon>
        <taxon>Halobacteriales</taxon>
        <taxon>Haloarculaceae</taxon>
        <taxon>Halorientalis</taxon>
    </lineage>
</organism>
<accession>A0A1H8MNN2</accession>
<dbReference type="InterPro" id="IPR011067">
    <property type="entry name" value="Plasmid_toxin/cell-grow_inhib"/>
</dbReference>
<dbReference type="SUPFAM" id="SSF50118">
    <property type="entry name" value="Cell growth inhibitor/plasmid maintenance toxic component"/>
    <property type="match status" value="1"/>
</dbReference>
<reference evidence="2" key="1">
    <citation type="submission" date="2016-10" db="EMBL/GenBank/DDBJ databases">
        <authorList>
            <person name="Varghese N."/>
            <person name="Submissions S."/>
        </authorList>
    </citation>
    <scope>NUCLEOTIDE SEQUENCE [LARGE SCALE GENOMIC DNA]</scope>
    <source>
        <strain evidence="2">IBRC-M 10043</strain>
    </source>
</reference>
<sequence length="115" mass="12960">MSYYYPQGSLVFAQDPTGAHTNPRPVIVISDVDRPYVEQEATVVCLSTQNDYSHDVTRLPHEFVDGVELRKTSYMMPWAIYTIPLSSIRDNLPSGELTREGLELVADTIDGMIRP</sequence>
<proteinExistence type="predicted"/>
<protein>
    <recommendedName>
        <fullName evidence="3">PemK-like, MazF-like toxin of type II toxin-antitoxin system</fullName>
    </recommendedName>
</protein>
<dbReference type="RefSeq" id="WP_092660035.1">
    <property type="nucleotide sequence ID" value="NZ_FOCX01000009.1"/>
</dbReference>
<gene>
    <name evidence="1" type="ORF">SAMN05216388_100958</name>
</gene>